<evidence type="ECO:0000313" key="3">
    <source>
        <dbReference type="Proteomes" id="UP000464597"/>
    </source>
</evidence>
<feature type="transmembrane region" description="Helical" evidence="1">
    <location>
        <begin position="43"/>
        <end position="66"/>
    </location>
</feature>
<protein>
    <recommendedName>
        <fullName evidence="4">Conjugal transfer protein TrbC</fullName>
    </recommendedName>
</protein>
<feature type="transmembrane region" description="Helical" evidence="1">
    <location>
        <begin position="78"/>
        <end position="100"/>
    </location>
</feature>
<dbReference type="Proteomes" id="UP000464597">
    <property type="component" value="Plasmid unnamed2"/>
</dbReference>
<evidence type="ECO:0000256" key="1">
    <source>
        <dbReference type="SAM" id="Phobius"/>
    </source>
</evidence>
<name>A0ABX6H5M2_9MICO</name>
<sequence length="102" mass="10113">MSALLAATTDILTTAGALGAVVPDPGPGGMPPGFESFTVVMGWAKWVGLGVAVVGLIILGVTMTVSARRGEGGEIGGWLGRLLVGVIIVSAAFTIVGFLMGS</sequence>
<reference evidence="3" key="1">
    <citation type="submission" date="2019-12" db="EMBL/GenBank/DDBJ databases">
        <title>Complete and draft genome sequences of new strains and members of some known species of the genus Rathayibacter isolated from plants.</title>
        <authorList>
            <person name="Tarlachkov S.V."/>
            <person name="Starodumova I.P."/>
            <person name="Dorofeeva L.V."/>
            <person name="Prisyazhnaya N.V."/>
            <person name="Leyn S."/>
            <person name="Zlamal J."/>
            <person name="Elan M."/>
            <person name="Osterman A.L."/>
            <person name="Nadler S."/>
            <person name="Subbotin S.A."/>
            <person name="Evtushenko L.I."/>
        </authorList>
    </citation>
    <scope>NUCLEOTIDE SEQUENCE [LARGE SCALE GENOMIC DNA]</scope>
    <source>
        <strain evidence="3">VKM Ac-2802</strain>
        <plasmid evidence="3">unnamed2</plasmid>
    </source>
</reference>
<keyword evidence="1" id="KW-0812">Transmembrane</keyword>
<keyword evidence="1" id="KW-0472">Membrane</keyword>
<accession>A0ABX6H5M2</accession>
<keyword evidence="3" id="KW-1185">Reference proteome</keyword>
<organism evidence="2 3">
    <name type="scientific">Rathayibacter festucae</name>
    <dbReference type="NCBI Taxonomy" id="110937"/>
    <lineage>
        <taxon>Bacteria</taxon>
        <taxon>Bacillati</taxon>
        <taxon>Actinomycetota</taxon>
        <taxon>Actinomycetes</taxon>
        <taxon>Micrococcales</taxon>
        <taxon>Microbacteriaceae</taxon>
        <taxon>Rathayibacter</taxon>
    </lineage>
</organism>
<gene>
    <name evidence="2" type="ORF">GSU69_19810</name>
</gene>
<keyword evidence="2" id="KW-0614">Plasmid</keyword>
<evidence type="ECO:0008006" key="4">
    <source>
        <dbReference type="Google" id="ProtNLM"/>
    </source>
</evidence>
<dbReference type="RefSeq" id="WP_159424259.1">
    <property type="nucleotide sequence ID" value="NZ_CP047182.1"/>
</dbReference>
<dbReference type="EMBL" id="CP047182">
    <property type="protein sequence ID" value="QHC65100.1"/>
    <property type="molecule type" value="Genomic_DNA"/>
</dbReference>
<geneLocation type="plasmid" evidence="2 3">
    <name>unnamed2</name>
</geneLocation>
<proteinExistence type="predicted"/>
<evidence type="ECO:0000313" key="2">
    <source>
        <dbReference type="EMBL" id="QHC65100.1"/>
    </source>
</evidence>
<keyword evidence="1" id="KW-1133">Transmembrane helix</keyword>